<protein>
    <submittedName>
        <fullName evidence="1">Uncharacterized protein</fullName>
    </submittedName>
</protein>
<dbReference type="AlphaFoldDB" id="A0A7C2ICH9"/>
<evidence type="ECO:0000313" key="1">
    <source>
        <dbReference type="EMBL" id="HEL65233.1"/>
    </source>
</evidence>
<organism evidence="1">
    <name type="scientific">Ammonifex degensii</name>
    <dbReference type="NCBI Taxonomy" id="42838"/>
    <lineage>
        <taxon>Bacteria</taxon>
        <taxon>Bacillati</taxon>
        <taxon>Bacillota</taxon>
        <taxon>Clostridia</taxon>
        <taxon>Thermoanaerobacterales</taxon>
        <taxon>Thermoanaerobacteraceae</taxon>
        <taxon>Ammonifex</taxon>
    </lineage>
</organism>
<accession>A0A7C2ICH9</accession>
<name>A0A7C2ICH9_9THEO</name>
<proteinExistence type="predicted"/>
<gene>
    <name evidence="1" type="ORF">ENQ34_00930</name>
</gene>
<comment type="caution">
    <text evidence="1">The sequence shown here is derived from an EMBL/GenBank/DDBJ whole genome shotgun (WGS) entry which is preliminary data.</text>
</comment>
<dbReference type="EMBL" id="DSMU01000058">
    <property type="protein sequence ID" value="HEL65233.1"/>
    <property type="molecule type" value="Genomic_DNA"/>
</dbReference>
<reference evidence="1" key="1">
    <citation type="journal article" date="2020" name="mSystems">
        <title>Genome- and Community-Level Interaction Insights into Carbon Utilization and Element Cycling Functions of Hydrothermarchaeota in Hydrothermal Sediment.</title>
        <authorList>
            <person name="Zhou Z."/>
            <person name="Liu Y."/>
            <person name="Xu W."/>
            <person name="Pan J."/>
            <person name="Luo Z.H."/>
            <person name="Li M."/>
        </authorList>
    </citation>
    <scope>NUCLEOTIDE SEQUENCE [LARGE SCALE GENOMIC DNA]</scope>
    <source>
        <strain evidence="1">SpSt-300</strain>
    </source>
</reference>
<sequence length="224" mass="25409">MLLPTDVVIALRCPDCGRLELFHLSRFAVSKQKPGRVICSCGVEKAVVSTKDHMAYTFEINCTVCDLQHAYRLSGKKLWSSELTMLLCLETGLELGSVGPRDKVRATIQTYQEELESLIEELGGPSYFSNPDVMFEVLNYLQEMADEGGVFCPCGKNKIELEVLPDRLELRCKNCDRMTTIYAETEEDFLQLQEFPAIELSRRSFHGLDKAMRGKKKGIKRDNK</sequence>